<name>A0A7C8J1X3_ORBOL</name>
<sequence>MVKGEKRGICVVRFEAISFHEIQALKHFKPLKISLTPLFFAFTATYVQALTNYPEFQYRVGYIEPTIEQYNATDDTLMVDDEGNPVLADFEFQYANLYGGHSCISVFPGANSLSLIDIPLQLERLIGPDRKVGMDRLFGWVMYPGSNACNLDLKEEDRGKAERVLLSLDQAKYGYAQINEDQEDFREFPLVPGRNGYDQPPSFRLFVNPELFNPGPGVESFIDLPFSSVGKNAAIPKERFKSNRADWSDVKIGDDDGLNPNNRVVRQYAPFGFAVTQPGEEIDRIIAPKRRIRPGNPGYSNDINDYRPYPDLYPMPDNRTPMEVFRPIIMLARLGDDLDSGRVTIEELELIEPEVDAFAEAFMGLPFSTDPDTEHLIPARYDWPPLSTLSYLSETPGLIVPDLIPNLLTFYSENGHTLSEAIKIAQTLNANIESWLEGQPANVLGDWGVESSPQLKAEKWLYDLEEGTWEDTGSMNTIPDRPTRKPQLENAEVIFDFGEDVRVQEPGAGNDLNESLDFRPKRAIDRISDFNLDEEAIIESTLPNNEIDVNLGERPDELLDINGGEVVNSRPIYSNLGSRVLQDEGQLEQENIAAVREFPNDIVSQVEAQQDNPAEEIQNQLINQNQIPAGREEAVEELQRQVLDQPVLQLNPGPLNRIAEVDESEVRSQGARSLANPNMESMELGSFDQLSQSQQLLLGNALQAGDLTSVLGELYSDRQPRWLGKVRMGGRKRSPGPG</sequence>
<dbReference type="Proteomes" id="UP000475325">
    <property type="component" value="Unassembled WGS sequence"/>
</dbReference>
<proteinExistence type="predicted"/>
<protein>
    <submittedName>
        <fullName evidence="1">Uncharacterized protein</fullName>
    </submittedName>
</protein>
<organism evidence="1 2">
    <name type="scientific">Orbilia oligospora</name>
    <name type="common">Nematode-trapping fungus</name>
    <name type="synonym">Arthrobotrys oligospora</name>
    <dbReference type="NCBI Taxonomy" id="2813651"/>
    <lineage>
        <taxon>Eukaryota</taxon>
        <taxon>Fungi</taxon>
        <taxon>Dikarya</taxon>
        <taxon>Ascomycota</taxon>
        <taxon>Pezizomycotina</taxon>
        <taxon>Orbiliomycetes</taxon>
        <taxon>Orbiliales</taxon>
        <taxon>Orbiliaceae</taxon>
        <taxon>Orbilia</taxon>
    </lineage>
</organism>
<evidence type="ECO:0000313" key="1">
    <source>
        <dbReference type="EMBL" id="KAF3088536.1"/>
    </source>
</evidence>
<evidence type="ECO:0000313" key="2">
    <source>
        <dbReference type="Proteomes" id="UP000475325"/>
    </source>
</evidence>
<accession>A0A7C8J1X3</accession>
<comment type="caution">
    <text evidence="1">The sequence shown here is derived from an EMBL/GenBank/DDBJ whole genome shotgun (WGS) entry which is preliminary data.</text>
</comment>
<dbReference type="AlphaFoldDB" id="A0A7C8J1X3"/>
<gene>
    <name evidence="1" type="ORF">TWF102_010188</name>
</gene>
<reference evidence="1 2" key="1">
    <citation type="submission" date="2019-06" db="EMBL/GenBank/DDBJ databases">
        <authorList>
            <person name="Palmer J.M."/>
        </authorList>
    </citation>
    <scope>NUCLEOTIDE SEQUENCE [LARGE SCALE GENOMIC DNA]</scope>
    <source>
        <strain evidence="1 2">TWF102</strain>
    </source>
</reference>
<dbReference type="EMBL" id="WIQW01000071">
    <property type="protein sequence ID" value="KAF3088536.1"/>
    <property type="molecule type" value="Genomic_DNA"/>
</dbReference>